<gene>
    <name evidence="1" type="ORF">SDC9_182737</name>
</gene>
<sequence>MGGQGLQPLGVRQVTLVHGQQHLCQLRQLGCDLAQLGQRHCTFWLRHGGHRIAQLREQAGLLILGELLDIDAQHPVNLEQHGHRERALILLDLVQITG</sequence>
<dbReference type="EMBL" id="VSSQ01088693">
    <property type="protein sequence ID" value="MPN35240.1"/>
    <property type="molecule type" value="Genomic_DNA"/>
</dbReference>
<reference evidence="1" key="1">
    <citation type="submission" date="2019-08" db="EMBL/GenBank/DDBJ databases">
        <authorList>
            <person name="Kucharzyk K."/>
            <person name="Murdoch R.W."/>
            <person name="Higgins S."/>
            <person name="Loffler F."/>
        </authorList>
    </citation>
    <scope>NUCLEOTIDE SEQUENCE</scope>
</reference>
<evidence type="ECO:0000313" key="1">
    <source>
        <dbReference type="EMBL" id="MPN35240.1"/>
    </source>
</evidence>
<name>A0A645H957_9ZZZZ</name>
<organism evidence="1">
    <name type="scientific">bioreactor metagenome</name>
    <dbReference type="NCBI Taxonomy" id="1076179"/>
    <lineage>
        <taxon>unclassified sequences</taxon>
        <taxon>metagenomes</taxon>
        <taxon>ecological metagenomes</taxon>
    </lineage>
</organism>
<protein>
    <submittedName>
        <fullName evidence="1">Uncharacterized protein</fullName>
    </submittedName>
</protein>
<accession>A0A645H957</accession>
<proteinExistence type="predicted"/>
<comment type="caution">
    <text evidence="1">The sequence shown here is derived from an EMBL/GenBank/DDBJ whole genome shotgun (WGS) entry which is preliminary data.</text>
</comment>
<dbReference type="AlphaFoldDB" id="A0A645H957"/>